<protein>
    <submittedName>
        <fullName evidence="1">Uncharacterized protein</fullName>
    </submittedName>
</protein>
<proteinExistence type="predicted"/>
<accession>A0ACC0C134</accession>
<dbReference type="EMBL" id="CM044702">
    <property type="protein sequence ID" value="KAI5678646.1"/>
    <property type="molecule type" value="Genomic_DNA"/>
</dbReference>
<sequence>MTIFCKKFLINCLIFRKSSPDPCPFLAVYDCSSNSNSSVFWDQLKKIGAIFFGPWLVFGDFNNVLGQLDKTGGNPLPTGSLTLDLRMITRVENENNIHGIKVCRTSPSVSHLMYIDDLTIFCRVELIEAANVQSIGYKDSESKHLWLKSWNSIYQPKSFGGQGFRVSLECNKAMVAKLNWRIHTKPDTLWVQ</sequence>
<gene>
    <name evidence="1" type="ORF">M9H77_09596</name>
</gene>
<comment type="caution">
    <text evidence="1">The sequence shown here is derived from an EMBL/GenBank/DDBJ whole genome shotgun (WGS) entry which is preliminary data.</text>
</comment>
<evidence type="ECO:0000313" key="2">
    <source>
        <dbReference type="Proteomes" id="UP001060085"/>
    </source>
</evidence>
<name>A0ACC0C134_CATRO</name>
<dbReference type="Proteomes" id="UP001060085">
    <property type="component" value="Linkage Group LG02"/>
</dbReference>
<keyword evidence="2" id="KW-1185">Reference proteome</keyword>
<organism evidence="1 2">
    <name type="scientific">Catharanthus roseus</name>
    <name type="common">Madagascar periwinkle</name>
    <name type="synonym">Vinca rosea</name>
    <dbReference type="NCBI Taxonomy" id="4058"/>
    <lineage>
        <taxon>Eukaryota</taxon>
        <taxon>Viridiplantae</taxon>
        <taxon>Streptophyta</taxon>
        <taxon>Embryophyta</taxon>
        <taxon>Tracheophyta</taxon>
        <taxon>Spermatophyta</taxon>
        <taxon>Magnoliopsida</taxon>
        <taxon>eudicotyledons</taxon>
        <taxon>Gunneridae</taxon>
        <taxon>Pentapetalae</taxon>
        <taxon>asterids</taxon>
        <taxon>lamiids</taxon>
        <taxon>Gentianales</taxon>
        <taxon>Apocynaceae</taxon>
        <taxon>Rauvolfioideae</taxon>
        <taxon>Vinceae</taxon>
        <taxon>Catharanthinae</taxon>
        <taxon>Catharanthus</taxon>
    </lineage>
</organism>
<evidence type="ECO:0000313" key="1">
    <source>
        <dbReference type="EMBL" id="KAI5678646.1"/>
    </source>
</evidence>
<reference evidence="2" key="1">
    <citation type="journal article" date="2023" name="Nat. Plants">
        <title>Single-cell RNA sequencing provides a high-resolution roadmap for understanding the multicellular compartmentation of specialized metabolism.</title>
        <authorList>
            <person name="Sun S."/>
            <person name="Shen X."/>
            <person name="Li Y."/>
            <person name="Li Y."/>
            <person name="Wang S."/>
            <person name="Li R."/>
            <person name="Zhang H."/>
            <person name="Shen G."/>
            <person name="Guo B."/>
            <person name="Wei J."/>
            <person name="Xu J."/>
            <person name="St-Pierre B."/>
            <person name="Chen S."/>
            <person name="Sun C."/>
        </authorList>
    </citation>
    <scope>NUCLEOTIDE SEQUENCE [LARGE SCALE GENOMIC DNA]</scope>
</reference>